<dbReference type="PANTHER" id="PTHR33744:SF16">
    <property type="entry name" value="CARBOHYDRATE DIACID REGULATOR"/>
    <property type="match status" value="1"/>
</dbReference>
<feature type="domain" description="PucR C-terminal helix-turn-helix" evidence="2">
    <location>
        <begin position="433"/>
        <end position="483"/>
    </location>
</feature>
<dbReference type="eggNOG" id="COG2508">
    <property type="taxonomic scope" value="Bacteria"/>
</dbReference>
<evidence type="ECO:0008006" key="7">
    <source>
        <dbReference type="Google" id="ProtNLM"/>
    </source>
</evidence>
<dbReference type="EMBL" id="AJAL01000001">
    <property type="protein sequence ID" value="EOH82428.1"/>
    <property type="molecule type" value="Genomic_DNA"/>
</dbReference>
<dbReference type="PATRIC" id="fig|1158602.3.peg.682"/>
<dbReference type="EMBL" id="ASWF01000002">
    <property type="protein sequence ID" value="EOT77734.1"/>
    <property type="molecule type" value="Genomic_DNA"/>
</dbReference>
<evidence type="ECO:0000313" key="4">
    <source>
        <dbReference type="EMBL" id="EOT77734.1"/>
    </source>
</evidence>
<accession>R2PGX3</accession>
<dbReference type="HOGENOM" id="CLU_039921_0_0_9"/>
<dbReference type="AlphaFoldDB" id="R2PGX3"/>
<name>R2PGX3_9ENTE</name>
<evidence type="ECO:0000313" key="5">
    <source>
        <dbReference type="Proteomes" id="UP000013877"/>
    </source>
</evidence>
<dbReference type="RefSeq" id="WP_010744002.1">
    <property type="nucleotide sequence ID" value="NZ_ASWF01000002.1"/>
</dbReference>
<evidence type="ECO:0000313" key="6">
    <source>
        <dbReference type="Proteomes" id="UP000014158"/>
    </source>
</evidence>
<dbReference type="Pfam" id="PF13556">
    <property type="entry name" value="HTH_30"/>
    <property type="match status" value="1"/>
</dbReference>
<dbReference type="Pfam" id="PF07905">
    <property type="entry name" value="PucR"/>
    <property type="match status" value="1"/>
</dbReference>
<dbReference type="Proteomes" id="UP000013877">
    <property type="component" value="Unassembled WGS sequence"/>
</dbReference>
<dbReference type="InterPro" id="IPR012914">
    <property type="entry name" value="PucR_dom"/>
</dbReference>
<proteinExistence type="predicted"/>
<gene>
    <name evidence="4" type="ORF">I590_01270</name>
    <name evidence="3" type="ORF">UAK_00665</name>
</gene>
<dbReference type="InterPro" id="IPR051448">
    <property type="entry name" value="CdaR-like_regulators"/>
</dbReference>
<dbReference type="Gene3D" id="1.10.10.2840">
    <property type="entry name" value="PucR C-terminal helix-turn-helix domain"/>
    <property type="match status" value="1"/>
</dbReference>
<evidence type="ECO:0000259" key="1">
    <source>
        <dbReference type="Pfam" id="PF07905"/>
    </source>
</evidence>
<evidence type="ECO:0000313" key="3">
    <source>
        <dbReference type="EMBL" id="EOH82428.1"/>
    </source>
</evidence>
<protein>
    <recommendedName>
        <fullName evidence="7">PucR family transcriptional regulator</fullName>
    </recommendedName>
</protein>
<organism evidence="3 5">
    <name type="scientific">Enterococcus raffinosus ATCC 49464</name>
    <dbReference type="NCBI Taxonomy" id="1158602"/>
    <lineage>
        <taxon>Bacteria</taxon>
        <taxon>Bacillati</taxon>
        <taxon>Bacillota</taxon>
        <taxon>Bacilli</taxon>
        <taxon>Lactobacillales</taxon>
        <taxon>Enterococcaceae</taxon>
        <taxon>Enterococcus</taxon>
    </lineage>
</organism>
<dbReference type="OrthoDB" id="142218at2"/>
<evidence type="ECO:0000259" key="2">
    <source>
        <dbReference type="Pfam" id="PF13556"/>
    </source>
</evidence>
<sequence length="500" mass="57880">MNVQDILRLPSMKGAKIVAGESQKHQLVTTISVLEVSEPSLYSQMPIKGEYSGNELVLTSFAQIAESIEKQLEIVSILHQHNQLGIVLYYVGLIMPSVSEELINRMNELKMVLIQMPLNRIDLRYSEVISEALSYINEEENEQNPQQDVLLETIRHLPPPNQIETALSILSDRFKCSLFVESSENEVLLSKAWPRSLDQSLREVIAEKNEKKNEKEAKKNSPIELNQMYYFQTTSYLTLTGLDNRYYLTIFKKAPLGEKQLEGIRKIVEKAIKYFGEEQLLNIGQQFFSACQTGDYHTAALLAQKEGINVNTPLKLYCLQRKAAKRDEFIYQLRGIYYKEQELEWVITNSTEISFGSIVSSNDERSDYLFISGEFKGLSSVSNQMGLIKNQLEDSKKVFPRKRCFHPEDLYLLQDVTRDTVSIYLERYLEKELIETLAVYFLDCDENISAASEVLFLHNNTIKYRLKRAQERLKLSFSHTASCYLLIKNLIYYRKYTQKH</sequence>
<dbReference type="InterPro" id="IPR042070">
    <property type="entry name" value="PucR_C-HTH_sf"/>
</dbReference>
<reference evidence="3 5" key="1">
    <citation type="submission" date="2013-02" db="EMBL/GenBank/DDBJ databases">
        <title>The Genome Sequence of Enterococcus raffinosus ATCC_49464.</title>
        <authorList>
            <consortium name="The Broad Institute Genome Sequencing Platform"/>
            <consortium name="The Broad Institute Genome Sequencing Center for Infectious Disease"/>
            <person name="Earl A.M."/>
            <person name="Gilmore M.S."/>
            <person name="Lebreton F."/>
            <person name="Walker B."/>
            <person name="Young S.K."/>
            <person name="Zeng Q."/>
            <person name="Gargeya S."/>
            <person name="Fitzgerald M."/>
            <person name="Haas B."/>
            <person name="Abouelleil A."/>
            <person name="Alvarado L."/>
            <person name="Arachchi H.M."/>
            <person name="Berlin A.M."/>
            <person name="Chapman S.B."/>
            <person name="Dewar J."/>
            <person name="Goldberg J."/>
            <person name="Griggs A."/>
            <person name="Gujja S."/>
            <person name="Hansen M."/>
            <person name="Howarth C."/>
            <person name="Imamovic A."/>
            <person name="Larimer J."/>
            <person name="McCowan C."/>
            <person name="Murphy C."/>
            <person name="Neiman D."/>
            <person name="Pearson M."/>
            <person name="Priest M."/>
            <person name="Roberts A."/>
            <person name="Saif S."/>
            <person name="Shea T."/>
            <person name="Sisk P."/>
            <person name="Sykes S."/>
            <person name="Wortman J."/>
            <person name="Nusbaum C."/>
            <person name="Birren B."/>
        </authorList>
    </citation>
    <scope>NUCLEOTIDE SEQUENCE [LARGE SCALE GENOMIC DNA]</scope>
    <source>
        <strain evidence="3 5">ATCC 49464</strain>
    </source>
</reference>
<reference evidence="4 6" key="2">
    <citation type="submission" date="2013-03" db="EMBL/GenBank/DDBJ databases">
        <title>The Genome Sequence of Enterococcus raffinosus ATCC_49464 (PacBio/Illumina hybrid assembly).</title>
        <authorList>
            <consortium name="The Broad Institute Genomics Platform"/>
            <consortium name="The Broad Institute Genome Sequencing Center for Infectious Disease"/>
            <person name="Earl A."/>
            <person name="Russ C."/>
            <person name="Gilmore M."/>
            <person name="Surin D."/>
            <person name="Walker B."/>
            <person name="Young S."/>
            <person name="Zeng Q."/>
            <person name="Gargeya S."/>
            <person name="Fitzgerald M."/>
            <person name="Haas B."/>
            <person name="Abouelleil A."/>
            <person name="Allen A.W."/>
            <person name="Alvarado L."/>
            <person name="Arachchi H.M."/>
            <person name="Berlin A.M."/>
            <person name="Chapman S.B."/>
            <person name="Gainer-Dewar J."/>
            <person name="Goldberg J."/>
            <person name="Griggs A."/>
            <person name="Gujja S."/>
            <person name="Hansen M."/>
            <person name="Howarth C."/>
            <person name="Imamovic A."/>
            <person name="Ireland A."/>
            <person name="Larimer J."/>
            <person name="McCowan C."/>
            <person name="Murphy C."/>
            <person name="Pearson M."/>
            <person name="Poon T.W."/>
            <person name="Priest M."/>
            <person name="Roberts A."/>
            <person name="Saif S."/>
            <person name="Shea T."/>
            <person name="Sisk P."/>
            <person name="Sykes S."/>
            <person name="Wortman J."/>
            <person name="Nusbaum C."/>
            <person name="Birren B."/>
        </authorList>
    </citation>
    <scope>NUCLEOTIDE SEQUENCE [LARGE SCALE GENOMIC DNA]</scope>
    <source>
        <strain evidence="4 6">ATCC 49464</strain>
    </source>
</reference>
<comment type="caution">
    <text evidence="3">The sequence shown here is derived from an EMBL/GenBank/DDBJ whole genome shotgun (WGS) entry which is preliminary data.</text>
</comment>
<feature type="domain" description="Purine catabolism PurC-like" evidence="1">
    <location>
        <begin position="5"/>
        <end position="136"/>
    </location>
</feature>
<dbReference type="InterPro" id="IPR025736">
    <property type="entry name" value="PucR_C-HTH_dom"/>
</dbReference>
<dbReference type="Proteomes" id="UP000014158">
    <property type="component" value="Unassembled WGS sequence"/>
</dbReference>
<dbReference type="PANTHER" id="PTHR33744">
    <property type="entry name" value="CARBOHYDRATE DIACID REGULATOR"/>
    <property type="match status" value="1"/>
</dbReference>
<keyword evidence="6" id="KW-1185">Reference proteome</keyword>